<sequence length="248" mass="26676">MHIPSSSLRHHTMLRSYLGLAPFPEGAVCGVVFLYCQMQSENNLADPRWLHSLAFELKENSDGLMSSEPGGVEQSANEEVVIGKACNPSIKHVMSSENDVIVALLIALHEDKLSKSDNVSNSCGSNNYHSPMVEFFSSKSAGPSSSNKLPDLNNPVASIIIGAQYENQLFYQNSLLESYVDIVRASNQGRRKHNKSAINIFDNVGSSDSGIGNHSSQPSSSSSDEVCKTIGVGCALGFQMHGADDAIL</sequence>
<organism evidence="1 2">
    <name type="scientific">Cichorium intybus</name>
    <name type="common">Chicory</name>
    <dbReference type="NCBI Taxonomy" id="13427"/>
    <lineage>
        <taxon>Eukaryota</taxon>
        <taxon>Viridiplantae</taxon>
        <taxon>Streptophyta</taxon>
        <taxon>Embryophyta</taxon>
        <taxon>Tracheophyta</taxon>
        <taxon>Spermatophyta</taxon>
        <taxon>Magnoliopsida</taxon>
        <taxon>eudicotyledons</taxon>
        <taxon>Gunneridae</taxon>
        <taxon>Pentapetalae</taxon>
        <taxon>asterids</taxon>
        <taxon>campanulids</taxon>
        <taxon>Asterales</taxon>
        <taxon>Asteraceae</taxon>
        <taxon>Cichorioideae</taxon>
        <taxon>Cichorieae</taxon>
        <taxon>Cichoriinae</taxon>
        <taxon>Cichorium</taxon>
    </lineage>
</organism>
<proteinExistence type="predicted"/>
<evidence type="ECO:0000313" key="2">
    <source>
        <dbReference type="Proteomes" id="UP001055811"/>
    </source>
</evidence>
<gene>
    <name evidence="1" type="ORF">L2E82_41770</name>
</gene>
<evidence type="ECO:0000313" key="1">
    <source>
        <dbReference type="EMBL" id="KAI3698313.1"/>
    </source>
</evidence>
<name>A0ACB8ZM35_CICIN</name>
<comment type="caution">
    <text evidence="1">The sequence shown here is derived from an EMBL/GenBank/DDBJ whole genome shotgun (WGS) entry which is preliminary data.</text>
</comment>
<dbReference type="EMBL" id="CM042016">
    <property type="protein sequence ID" value="KAI3698313.1"/>
    <property type="molecule type" value="Genomic_DNA"/>
</dbReference>
<keyword evidence="2" id="KW-1185">Reference proteome</keyword>
<accession>A0ACB8ZM35</accession>
<reference evidence="1 2" key="2">
    <citation type="journal article" date="2022" name="Mol. Ecol. Resour.">
        <title>The genomes of chicory, endive, great burdock and yacon provide insights into Asteraceae paleo-polyploidization history and plant inulin production.</title>
        <authorList>
            <person name="Fan W."/>
            <person name="Wang S."/>
            <person name="Wang H."/>
            <person name="Wang A."/>
            <person name="Jiang F."/>
            <person name="Liu H."/>
            <person name="Zhao H."/>
            <person name="Xu D."/>
            <person name="Zhang Y."/>
        </authorList>
    </citation>
    <scope>NUCLEOTIDE SEQUENCE [LARGE SCALE GENOMIC DNA]</scope>
    <source>
        <strain evidence="2">cv. Punajuju</strain>
        <tissue evidence="1">Leaves</tissue>
    </source>
</reference>
<dbReference type="Proteomes" id="UP001055811">
    <property type="component" value="Linkage Group LG08"/>
</dbReference>
<reference evidence="2" key="1">
    <citation type="journal article" date="2022" name="Mol. Ecol. Resour.">
        <title>The genomes of chicory, endive, great burdock and yacon provide insights into Asteraceae palaeo-polyploidization history and plant inulin production.</title>
        <authorList>
            <person name="Fan W."/>
            <person name="Wang S."/>
            <person name="Wang H."/>
            <person name="Wang A."/>
            <person name="Jiang F."/>
            <person name="Liu H."/>
            <person name="Zhao H."/>
            <person name="Xu D."/>
            <person name="Zhang Y."/>
        </authorList>
    </citation>
    <scope>NUCLEOTIDE SEQUENCE [LARGE SCALE GENOMIC DNA]</scope>
    <source>
        <strain evidence="2">cv. Punajuju</strain>
    </source>
</reference>
<protein>
    <submittedName>
        <fullName evidence="1">Uncharacterized protein</fullName>
    </submittedName>
</protein>